<dbReference type="RefSeq" id="WP_060403652.1">
    <property type="nucleotide sequence ID" value="NZ_LT963409.1"/>
</dbReference>
<accession>A0A2K4WVQ6</accession>
<gene>
    <name evidence="1" type="ORF">CFBP3840_02954</name>
</gene>
<evidence type="ECO:0000313" key="1">
    <source>
        <dbReference type="EMBL" id="SOS39997.1"/>
    </source>
</evidence>
<protein>
    <submittedName>
        <fullName evidence="1">Uncharacterized protein</fullName>
    </submittedName>
</protein>
<dbReference type="AlphaFoldDB" id="A0A2K4WVQ6"/>
<proteinExistence type="predicted"/>
<evidence type="ECO:0000313" key="2">
    <source>
        <dbReference type="Proteomes" id="UP000238095"/>
    </source>
</evidence>
<name>A0A2K4WVQ6_PSESX</name>
<dbReference type="Proteomes" id="UP000238095">
    <property type="component" value="Chromosome 1"/>
</dbReference>
<organism evidence="1 2">
    <name type="scientific">Pseudomonas syringae</name>
    <dbReference type="NCBI Taxonomy" id="317"/>
    <lineage>
        <taxon>Bacteria</taxon>
        <taxon>Pseudomonadati</taxon>
        <taxon>Pseudomonadota</taxon>
        <taxon>Gammaproteobacteria</taxon>
        <taxon>Pseudomonadales</taxon>
        <taxon>Pseudomonadaceae</taxon>
        <taxon>Pseudomonas</taxon>
    </lineage>
</organism>
<dbReference type="EMBL" id="LT963409">
    <property type="protein sequence ID" value="SOS39997.1"/>
    <property type="molecule type" value="Genomic_DNA"/>
</dbReference>
<reference evidence="1 2" key="1">
    <citation type="submission" date="2017-11" db="EMBL/GenBank/DDBJ databases">
        <authorList>
            <person name="Han C.G."/>
        </authorList>
    </citation>
    <scope>NUCLEOTIDE SEQUENCE [LARGE SCALE GENOMIC DNA]</scope>
    <source>
        <strain evidence="1">CFBP3840</strain>
    </source>
</reference>
<sequence>MQKAIPFVLHLTPGTLAANQDSDLKPRRGPKPKAFANVLHRHLQVAVAEDMQWLDDYVHGACATVAKVHNGVFRVSPSDVLRVCLIPIISTESVQSIILNHELMPVSADHVRRIAQTARFALGGVALFLEDNPDLYDTLEAEVSFILSFPPSHGLPVPYGTSDSAEDDYNQGWDMSEAA</sequence>